<feature type="region of interest" description="Disordered" evidence="1">
    <location>
        <begin position="28"/>
        <end position="47"/>
    </location>
</feature>
<accession>A0A371F394</accession>
<evidence type="ECO:0000256" key="1">
    <source>
        <dbReference type="SAM" id="MobiDB-lite"/>
    </source>
</evidence>
<gene>
    <name evidence="2" type="ORF">CR513_47698</name>
</gene>
<sequence length="83" mass="9231">MCSGTHARDVSVLVITIIPLGVDRPEGQWKQNHGIGSDNHITSRPEPRTCLKGPWRRRFGKLHGNLLRLLEIETQPAALEALA</sequence>
<feature type="non-terminal residue" evidence="2">
    <location>
        <position position="1"/>
    </location>
</feature>
<dbReference type="Proteomes" id="UP000257109">
    <property type="component" value="Unassembled WGS sequence"/>
</dbReference>
<protein>
    <submittedName>
        <fullName evidence="2">Uncharacterized protein</fullName>
    </submittedName>
</protein>
<comment type="caution">
    <text evidence="2">The sequence shown here is derived from an EMBL/GenBank/DDBJ whole genome shotgun (WGS) entry which is preliminary data.</text>
</comment>
<name>A0A371F394_MUCPR</name>
<reference evidence="2" key="1">
    <citation type="submission" date="2018-05" db="EMBL/GenBank/DDBJ databases">
        <title>Draft genome of Mucuna pruriens seed.</title>
        <authorList>
            <person name="Nnadi N.E."/>
            <person name="Vos R."/>
            <person name="Hasami M.H."/>
            <person name="Devisetty U.K."/>
            <person name="Aguiy J.C."/>
        </authorList>
    </citation>
    <scope>NUCLEOTIDE SEQUENCE [LARGE SCALE GENOMIC DNA]</scope>
    <source>
        <strain evidence="2">JCA_2017</strain>
    </source>
</reference>
<evidence type="ECO:0000313" key="3">
    <source>
        <dbReference type="Proteomes" id="UP000257109"/>
    </source>
</evidence>
<dbReference type="AlphaFoldDB" id="A0A371F394"/>
<proteinExistence type="predicted"/>
<organism evidence="2 3">
    <name type="scientific">Mucuna pruriens</name>
    <name type="common">Velvet bean</name>
    <name type="synonym">Dolichos pruriens</name>
    <dbReference type="NCBI Taxonomy" id="157652"/>
    <lineage>
        <taxon>Eukaryota</taxon>
        <taxon>Viridiplantae</taxon>
        <taxon>Streptophyta</taxon>
        <taxon>Embryophyta</taxon>
        <taxon>Tracheophyta</taxon>
        <taxon>Spermatophyta</taxon>
        <taxon>Magnoliopsida</taxon>
        <taxon>eudicotyledons</taxon>
        <taxon>Gunneridae</taxon>
        <taxon>Pentapetalae</taxon>
        <taxon>rosids</taxon>
        <taxon>fabids</taxon>
        <taxon>Fabales</taxon>
        <taxon>Fabaceae</taxon>
        <taxon>Papilionoideae</taxon>
        <taxon>50 kb inversion clade</taxon>
        <taxon>NPAAA clade</taxon>
        <taxon>indigoferoid/millettioid clade</taxon>
        <taxon>Phaseoleae</taxon>
        <taxon>Mucuna</taxon>
    </lineage>
</organism>
<dbReference type="EMBL" id="QJKJ01010777">
    <property type="protein sequence ID" value="RDX72771.1"/>
    <property type="molecule type" value="Genomic_DNA"/>
</dbReference>
<keyword evidence="3" id="KW-1185">Reference proteome</keyword>
<evidence type="ECO:0000313" key="2">
    <source>
        <dbReference type="EMBL" id="RDX72771.1"/>
    </source>
</evidence>